<dbReference type="GO" id="GO:0001227">
    <property type="term" value="F:DNA-binding transcription repressor activity, RNA polymerase II-specific"/>
    <property type="evidence" value="ECO:0007669"/>
    <property type="project" value="TreeGrafter"/>
</dbReference>
<evidence type="ECO:0000256" key="1">
    <source>
        <dbReference type="ARBA" id="ARBA00004123"/>
    </source>
</evidence>
<dbReference type="PROSITE" id="PS50174">
    <property type="entry name" value="G_PATCH"/>
    <property type="match status" value="1"/>
</dbReference>
<evidence type="ECO:0000256" key="13">
    <source>
        <dbReference type="SAM" id="MobiDB-lite"/>
    </source>
</evidence>
<keyword evidence="17" id="KW-1185">Reference proteome</keyword>
<keyword evidence="12" id="KW-0175">Coiled coil</keyword>
<reference evidence="16 17" key="1">
    <citation type="submission" date="2022-11" db="EMBL/GenBank/DDBJ databases">
        <title>Mucor velutinosus strain NIH1002 WGS.</title>
        <authorList>
            <person name="Subramanian P."/>
            <person name="Mullikin J.C."/>
            <person name="Segre J.A."/>
            <person name="Zelazny A.M."/>
        </authorList>
    </citation>
    <scope>NUCLEOTIDE SEQUENCE [LARGE SCALE GENOMIC DNA]</scope>
    <source>
        <strain evidence="16 17">NIH1002</strain>
    </source>
</reference>
<evidence type="ECO:0000256" key="11">
    <source>
        <dbReference type="PROSITE-ProRule" id="PRU00723"/>
    </source>
</evidence>
<evidence type="ECO:0000259" key="15">
    <source>
        <dbReference type="PROSITE" id="PS50174"/>
    </source>
</evidence>
<protein>
    <recommendedName>
        <fullName evidence="2">Zinc finger CCCH-type with G patch domain-containing protein</fullName>
    </recommendedName>
</protein>
<keyword evidence="7" id="KW-0805">Transcription regulation</keyword>
<dbReference type="InterPro" id="IPR000467">
    <property type="entry name" value="G_patch_dom"/>
</dbReference>
<dbReference type="RefSeq" id="XP_064685546.1">
    <property type="nucleotide sequence ID" value="XM_064828344.1"/>
</dbReference>
<dbReference type="Pfam" id="PF01585">
    <property type="entry name" value="G-patch"/>
    <property type="match status" value="1"/>
</dbReference>
<dbReference type="CDD" id="cd20384">
    <property type="entry name" value="Tudor_ZGPAT"/>
    <property type="match status" value="1"/>
</dbReference>
<evidence type="ECO:0000313" key="16">
    <source>
        <dbReference type="EMBL" id="KAK4518880.1"/>
    </source>
</evidence>
<evidence type="ECO:0000256" key="6">
    <source>
        <dbReference type="ARBA" id="ARBA00022833"/>
    </source>
</evidence>
<proteinExistence type="predicted"/>
<gene>
    <name evidence="16" type="ORF">ATC70_009105</name>
</gene>
<name>A0AAN7DQ56_9FUNG</name>
<dbReference type="InterPro" id="IPR000571">
    <property type="entry name" value="Znf_CCCH"/>
</dbReference>
<dbReference type="AlphaFoldDB" id="A0AAN7DQ56"/>
<comment type="subcellular location">
    <subcellularLocation>
        <location evidence="1">Nucleus</location>
    </subcellularLocation>
</comment>
<sequence length="444" mass="50539">MNTNELADIESLTEQDILLLLESKDLTPEVLEWIEQYQQARSTSGSNDSTTTAAKEAGHSEFNLGDKCAITFSYEDDMVLLPAIIVDITESTTQVLILTPITRSTIPCSQHFSPSTCKKVSCPHSHGYTLPSEFVAPFEALGTHDADTLLAQLQYGKRVWCKEKDSQDIWQLGNIIDQLHGPRWRVRLKDSKKRIRVDMEHIMPFKSLLDDEDENNHQQDMGEWSESDHGDTTDTESAVEDDPVIASRPDDTFGSWESHTTGFASRMMKKMGYIQGQGLGADGMGRLEPIQAQPYSGSSLDQRPGLGLVKKKKQPFKKKKSKESEKVEQEEEMDMFGLMNSLLEKQQTEEKTPVMTAQQRLNKSTDTRQANQTRAKLQSQLENAKHEYTHATEALRRNKGTAMEAQFRDRLKSATESYHRLNKQMTEIDNYVKRTKQQKDMYTF</sequence>
<keyword evidence="4 11" id="KW-0479">Metal-binding</keyword>
<evidence type="ECO:0000256" key="7">
    <source>
        <dbReference type="ARBA" id="ARBA00023015"/>
    </source>
</evidence>
<evidence type="ECO:0000256" key="2">
    <source>
        <dbReference type="ARBA" id="ARBA00022414"/>
    </source>
</evidence>
<comment type="caution">
    <text evidence="16">The sequence shown here is derived from an EMBL/GenBank/DDBJ whole genome shotgun (WGS) entry which is preliminary data.</text>
</comment>
<evidence type="ECO:0000256" key="3">
    <source>
        <dbReference type="ARBA" id="ARBA00022491"/>
    </source>
</evidence>
<dbReference type="PANTHER" id="PTHR46297:SF1">
    <property type="entry name" value="ZINC FINGER CCCH-TYPE WITH G PATCH DOMAIN-CONTAINING PROTEIN"/>
    <property type="match status" value="1"/>
</dbReference>
<accession>A0AAN7DQ56</accession>
<evidence type="ECO:0000256" key="10">
    <source>
        <dbReference type="ARBA" id="ARBA00023242"/>
    </source>
</evidence>
<evidence type="ECO:0000256" key="12">
    <source>
        <dbReference type="SAM" id="Coils"/>
    </source>
</evidence>
<evidence type="ECO:0000256" key="5">
    <source>
        <dbReference type="ARBA" id="ARBA00022771"/>
    </source>
</evidence>
<keyword evidence="3" id="KW-0678">Repressor</keyword>
<keyword evidence="9" id="KW-0804">Transcription</keyword>
<feature type="region of interest" description="Disordered" evidence="13">
    <location>
        <begin position="208"/>
        <end position="258"/>
    </location>
</feature>
<keyword evidence="8" id="KW-0238">DNA-binding</keyword>
<dbReference type="PANTHER" id="PTHR46297">
    <property type="entry name" value="ZINC FINGER CCCH-TYPE WITH G PATCH DOMAIN-CONTAINING PROTEIN"/>
    <property type="match status" value="1"/>
</dbReference>
<dbReference type="GO" id="GO:0008270">
    <property type="term" value="F:zinc ion binding"/>
    <property type="evidence" value="ECO:0007669"/>
    <property type="project" value="UniProtKB-KW"/>
</dbReference>
<evidence type="ECO:0000313" key="17">
    <source>
        <dbReference type="Proteomes" id="UP001304243"/>
    </source>
</evidence>
<keyword evidence="10" id="KW-0539">Nucleus</keyword>
<dbReference type="GO" id="GO:0000978">
    <property type="term" value="F:RNA polymerase II cis-regulatory region sequence-specific DNA binding"/>
    <property type="evidence" value="ECO:0007669"/>
    <property type="project" value="TreeGrafter"/>
</dbReference>
<evidence type="ECO:0000256" key="8">
    <source>
        <dbReference type="ARBA" id="ARBA00023125"/>
    </source>
</evidence>
<feature type="region of interest" description="Disordered" evidence="13">
    <location>
        <begin position="289"/>
        <end position="332"/>
    </location>
</feature>
<dbReference type="SMART" id="SM00443">
    <property type="entry name" value="G_patch"/>
    <property type="match status" value="1"/>
</dbReference>
<feature type="coiled-coil region" evidence="12">
    <location>
        <begin position="367"/>
        <end position="394"/>
    </location>
</feature>
<keyword evidence="5 11" id="KW-0863">Zinc-finger</keyword>
<organism evidence="16 17">
    <name type="scientific">Mucor velutinosus</name>
    <dbReference type="NCBI Taxonomy" id="708070"/>
    <lineage>
        <taxon>Eukaryota</taxon>
        <taxon>Fungi</taxon>
        <taxon>Fungi incertae sedis</taxon>
        <taxon>Mucoromycota</taxon>
        <taxon>Mucoromycotina</taxon>
        <taxon>Mucoromycetes</taxon>
        <taxon>Mucorales</taxon>
        <taxon>Mucorineae</taxon>
        <taxon>Mucoraceae</taxon>
        <taxon>Mucor</taxon>
    </lineage>
</organism>
<evidence type="ECO:0000259" key="14">
    <source>
        <dbReference type="PROSITE" id="PS50103"/>
    </source>
</evidence>
<feature type="compositionally biased region" description="Acidic residues" evidence="13">
    <location>
        <begin position="233"/>
        <end position="243"/>
    </location>
</feature>
<dbReference type="GeneID" id="89952791"/>
<keyword evidence="6 11" id="KW-0862">Zinc</keyword>
<feature type="domain" description="G-patch" evidence="15">
    <location>
        <begin position="260"/>
        <end position="311"/>
    </location>
</feature>
<dbReference type="PROSITE" id="PS50103">
    <property type="entry name" value="ZF_C3H1"/>
    <property type="match status" value="1"/>
</dbReference>
<feature type="compositionally biased region" description="Basic residues" evidence="13">
    <location>
        <begin position="309"/>
        <end position="321"/>
    </location>
</feature>
<feature type="domain" description="C3H1-type" evidence="14">
    <location>
        <begin position="102"/>
        <end position="129"/>
    </location>
</feature>
<evidence type="ECO:0000256" key="9">
    <source>
        <dbReference type="ARBA" id="ARBA00023163"/>
    </source>
</evidence>
<feature type="zinc finger region" description="C3H1-type" evidence="11">
    <location>
        <begin position="102"/>
        <end position="129"/>
    </location>
</feature>
<dbReference type="GO" id="GO:0005634">
    <property type="term" value="C:nucleus"/>
    <property type="evidence" value="ECO:0007669"/>
    <property type="project" value="UniProtKB-SubCell"/>
</dbReference>
<evidence type="ECO:0000256" key="4">
    <source>
        <dbReference type="ARBA" id="ARBA00022723"/>
    </source>
</evidence>
<dbReference type="Proteomes" id="UP001304243">
    <property type="component" value="Unassembled WGS sequence"/>
</dbReference>
<dbReference type="EMBL" id="JASEJX010000012">
    <property type="protein sequence ID" value="KAK4518880.1"/>
    <property type="molecule type" value="Genomic_DNA"/>
</dbReference>